<dbReference type="Proteomes" id="UP000077763">
    <property type="component" value="Unassembled WGS sequence"/>
</dbReference>
<reference evidence="2 3" key="1">
    <citation type="submission" date="2016-03" db="EMBL/GenBank/DDBJ databases">
        <authorList>
            <person name="Ploux O."/>
        </authorList>
    </citation>
    <scope>NUCLEOTIDE SEQUENCE [LARGE SCALE GENOMIC DNA]</scope>
    <source>
        <strain evidence="2 3">R-45371</strain>
    </source>
</reference>
<name>A0A177M9N6_METMH</name>
<organism evidence="2 3">
    <name type="scientific">Methylomonas methanica</name>
    <dbReference type="NCBI Taxonomy" id="421"/>
    <lineage>
        <taxon>Bacteria</taxon>
        <taxon>Pseudomonadati</taxon>
        <taxon>Pseudomonadota</taxon>
        <taxon>Gammaproteobacteria</taxon>
        <taxon>Methylococcales</taxon>
        <taxon>Methylococcaceae</taxon>
        <taxon>Methylomonas</taxon>
    </lineage>
</organism>
<accession>A0A177M9N6</accession>
<dbReference type="EMBL" id="LUUH01000062">
    <property type="protein sequence ID" value="OAI02412.1"/>
    <property type="molecule type" value="Genomic_DNA"/>
</dbReference>
<evidence type="ECO:0000313" key="3">
    <source>
        <dbReference type="Proteomes" id="UP000077763"/>
    </source>
</evidence>
<proteinExistence type="predicted"/>
<feature type="transmembrane region" description="Helical" evidence="1">
    <location>
        <begin position="31"/>
        <end position="52"/>
    </location>
</feature>
<evidence type="ECO:0000256" key="1">
    <source>
        <dbReference type="SAM" id="Phobius"/>
    </source>
</evidence>
<comment type="caution">
    <text evidence="2">The sequence shown here is derived from an EMBL/GenBank/DDBJ whole genome shotgun (WGS) entry which is preliminary data.</text>
</comment>
<keyword evidence="1" id="KW-1133">Transmembrane helix</keyword>
<protein>
    <submittedName>
        <fullName evidence="2">Uncharacterized protein</fullName>
    </submittedName>
</protein>
<sequence>MQIEHQILFVVYSAFGLLGLISLAFRKLWLFIRIAEAALIFPMSYLAIYFFFRTLVFADQHQQRTVGCAEQSEAHRSR</sequence>
<keyword evidence="1" id="KW-0472">Membrane</keyword>
<keyword evidence="1" id="KW-0812">Transmembrane</keyword>
<dbReference type="AlphaFoldDB" id="A0A177M9N6"/>
<gene>
    <name evidence="2" type="ORF">A1353_16610</name>
</gene>
<feature type="transmembrane region" description="Helical" evidence="1">
    <location>
        <begin position="7"/>
        <end position="25"/>
    </location>
</feature>
<evidence type="ECO:0000313" key="2">
    <source>
        <dbReference type="EMBL" id="OAI02412.1"/>
    </source>
</evidence>